<sequence>MNSEKISCPICHDEFPSSVIESHASKCLFLNESNSTVTGTSREPSQSPGNKSIKSKRFVMKKPSDNITKRKCSSGQGSSPTESEYTRQNIELEKNVDGPSKKQRVTKYVPLAERMRPTSFSGYVGQDHVLGSQSILSQLLHKGEITNIILWGPPGCGKTSLANVIANICKSNANNRMRYVKLSAAMAGVNDLKEAISVASNELKFGRRTIIFMDEIHRFNKMQQDVFLPHLESGTITLIGATTENPSFNLNSALLSRCRVVVLEKLSVSNLMSILKRALSSLGGTMHIPTDSTSKANLSSEINSEACGSDTSHVPRFIIDEATIKWLAETCDGDARIALGGLELAVQSKAPNEEEFLEKGPEVITLDDVKESLKKTHMLYDKKGEQHYDLISALHKSVRASDENASLYWLTRMIAGGEDPVYIARRLVRMACEDIGLEDPKALSVAVHTMNGCKMIGMPECDVLLAQCTTYLARAPKSRLMEDALRAAQSVVANHKGPQPGVPLHLRNAPTKLMKTLGYGKGYNMLNKNVSGLNYLPEGLENIDFFVENEDTMS</sequence>
<dbReference type="Proteomes" id="UP001258017">
    <property type="component" value="Unassembled WGS sequence"/>
</dbReference>
<comment type="similarity">
    <text evidence="1">Belongs to the AAA ATPase family. RarA/MGS1/WRNIP1 subfamily.</text>
</comment>
<organism evidence="7 8">
    <name type="scientific">Odynerus spinipes</name>
    <dbReference type="NCBI Taxonomy" id="1348599"/>
    <lineage>
        <taxon>Eukaryota</taxon>
        <taxon>Metazoa</taxon>
        <taxon>Ecdysozoa</taxon>
        <taxon>Arthropoda</taxon>
        <taxon>Hexapoda</taxon>
        <taxon>Insecta</taxon>
        <taxon>Pterygota</taxon>
        <taxon>Neoptera</taxon>
        <taxon>Endopterygota</taxon>
        <taxon>Hymenoptera</taxon>
        <taxon>Apocrita</taxon>
        <taxon>Aculeata</taxon>
        <taxon>Vespoidea</taxon>
        <taxon>Vespidae</taxon>
        <taxon>Eumeninae</taxon>
        <taxon>Odynerus</taxon>
    </lineage>
</organism>
<keyword evidence="8" id="KW-1185">Reference proteome</keyword>
<keyword evidence="4" id="KW-0067">ATP-binding</keyword>
<dbReference type="PANTHER" id="PTHR13779:SF7">
    <property type="entry name" value="ATPASE WRNIP1"/>
    <property type="match status" value="1"/>
</dbReference>
<accession>A0AAD9VV27</accession>
<comment type="caution">
    <text evidence="7">The sequence shown here is derived from an EMBL/GenBank/DDBJ whole genome shotgun (WGS) entry which is preliminary data.</text>
</comment>
<evidence type="ECO:0000256" key="4">
    <source>
        <dbReference type="ARBA" id="ARBA00022840"/>
    </source>
</evidence>
<dbReference type="InterPro" id="IPR027417">
    <property type="entry name" value="P-loop_NTPase"/>
</dbReference>
<name>A0AAD9VV27_9HYME</name>
<dbReference type="CDD" id="cd18139">
    <property type="entry name" value="HLD_clamp_RarA"/>
    <property type="match status" value="1"/>
</dbReference>
<evidence type="ECO:0000256" key="5">
    <source>
        <dbReference type="SAM" id="MobiDB-lite"/>
    </source>
</evidence>
<dbReference type="SMART" id="SM00382">
    <property type="entry name" value="AAA"/>
    <property type="match status" value="1"/>
</dbReference>
<evidence type="ECO:0000313" key="7">
    <source>
        <dbReference type="EMBL" id="KAK2587207.1"/>
    </source>
</evidence>
<dbReference type="GO" id="GO:0003677">
    <property type="term" value="F:DNA binding"/>
    <property type="evidence" value="ECO:0007669"/>
    <property type="project" value="InterPro"/>
</dbReference>
<dbReference type="FunFam" id="3.40.50.300:FF:000137">
    <property type="entry name" value="Replication-associated recombination protein A"/>
    <property type="match status" value="1"/>
</dbReference>
<dbReference type="GO" id="GO:0006261">
    <property type="term" value="P:DNA-templated DNA replication"/>
    <property type="evidence" value="ECO:0007669"/>
    <property type="project" value="TreeGrafter"/>
</dbReference>
<dbReference type="Gene3D" id="1.10.3710.10">
    <property type="entry name" value="DNA polymerase III clamp loader subunits, C-terminal domain"/>
    <property type="match status" value="1"/>
</dbReference>
<protein>
    <recommendedName>
        <fullName evidence="6">AAA+ ATPase domain-containing protein</fullName>
    </recommendedName>
</protein>
<dbReference type="Pfam" id="PF12002">
    <property type="entry name" value="MgsA_C"/>
    <property type="match status" value="1"/>
</dbReference>
<dbReference type="PANTHER" id="PTHR13779">
    <property type="entry name" value="WERNER HELICASE-INTERACTING PROTEIN 1 FAMILY MEMBER"/>
    <property type="match status" value="1"/>
</dbReference>
<reference evidence="7" key="1">
    <citation type="submission" date="2021-08" db="EMBL/GenBank/DDBJ databases">
        <authorList>
            <person name="Misof B."/>
            <person name="Oliver O."/>
            <person name="Podsiadlowski L."/>
            <person name="Donath A."/>
            <person name="Peters R."/>
            <person name="Mayer C."/>
            <person name="Rust J."/>
            <person name="Gunkel S."/>
            <person name="Lesny P."/>
            <person name="Martin S."/>
            <person name="Oeyen J.P."/>
            <person name="Petersen M."/>
            <person name="Panagiotis P."/>
            <person name="Wilbrandt J."/>
            <person name="Tanja T."/>
        </authorList>
    </citation>
    <scope>NUCLEOTIDE SEQUENCE</scope>
    <source>
        <strain evidence="7">GBR_01_08_01A</strain>
        <tissue evidence="7">Thorax + abdomen</tissue>
    </source>
</reference>
<feature type="compositionally biased region" description="Polar residues" evidence="5">
    <location>
        <begin position="35"/>
        <end position="52"/>
    </location>
</feature>
<dbReference type="Pfam" id="PF16193">
    <property type="entry name" value="AAA_assoc_2"/>
    <property type="match status" value="1"/>
</dbReference>
<dbReference type="InterPro" id="IPR003959">
    <property type="entry name" value="ATPase_AAA_core"/>
</dbReference>
<keyword evidence="2" id="KW-0235">DNA replication</keyword>
<evidence type="ECO:0000256" key="3">
    <source>
        <dbReference type="ARBA" id="ARBA00022741"/>
    </source>
</evidence>
<keyword evidence="3" id="KW-0547">Nucleotide-binding</keyword>
<dbReference type="FunFam" id="1.20.272.10:FF:000001">
    <property type="entry name" value="Putative AAA family ATPase"/>
    <property type="match status" value="1"/>
</dbReference>
<dbReference type="Gene3D" id="1.20.272.10">
    <property type="match status" value="1"/>
</dbReference>
<evidence type="ECO:0000259" key="6">
    <source>
        <dbReference type="SMART" id="SM00382"/>
    </source>
</evidence>
<reference evidence="7" key="2">
    <citation type="journal article" date="2023" name="Commun. Biol.">
        <title>Intrasexual cuticular hydrocarbon dimorphism in a wasp sheds light on hydrocarbon biosynthesis genes in Hymenoptera.</title>
        <authorList>
            <person name="Moris V.C."/>
            <person name="Podsiadlowski L."/>
            <person name="Martin S."/>
            <person name="Oeyen J.P."/>
            <person name="Donath A."/>
            <person name="Petersen M."/>
            <person name="Wilbrandt J."/>
            <person name="Misof B."/>
            <person name="Liedtke D."/>
            <person name="Thamm M."/>
            <person name="Scheiner R."/>
            <person name="Schmitt T."/>
            <person name="Niehuis O."/>
        </authorList>
    </citation>
    <scope>NUCLEOTIDE SEQUENCE</scope>
    <source>
        <strain evidence="7">GBR_01_08_01A</strain>
    </source>
</reference>
<feature type="compositionally biased region" description="Polar residues" evidence="5">
    <location>
        <begin position="73"/>
        <end position="88"/>
    </location>
</feature>
<feature type="domain" description="AAA+ ATPase" evidence="6">
    <location>
        <begin position="144"/>
        <end position="266"/>
    </location>
</feature>
<dbReference type="GO" id="GO:0017116">
    <property type="term" value="F:single-stranded DNA helicase activity"/>
    <property type="evidence" value="ECO:0007669"/>
    <property type="project" value="TreeGrafter"/>
</dbReference>
<dbReference type="EMBL" id="JAIFRP010000007">
    <property type="protein sequence ID" value="KAK2587207.1"/>
    <property type="molecule type" value="Genomic_DNA"/>
</dbReference>
<gene>
    <name evidence="7" type="ORF">KPH14_002950</name>
</gene>
<dbReference type="AlphaFoldDB" id="A0AAD9VV27"/>
<dbReference type="GO" id="GO:0005634">
    <property type="term" value="C:nucleus"/>
    <property type="evidence" value="ECO:0007669"/>
    <property type="project" value="TreeGrafter"/>
</dbReference>
<dbReference type="GO" id="GO:0008047">
    <property type="term" value="F:enzyme activator activity"/>
    <property type="evidence" value="ECO:0007669"/>
    <property type="project" value="TreeGrafter"/>
</dbReference>
<proteinExistence type="inferred from homology"/>
<dbReference type="GO" id="GO:0005524">
    <property type="term" value="F:ATP binding"/>
    <property type="evidence" value="ECO:0007669"/>
    <property type="project" value="UniProtKB-KW"/>
</dbReference>
<dbReference type="InterPro" id="IPR008921">
    <property type="entry name" value="DNA_pol3_clamp-load_cplx_C"/>
</dbReference>
<dbReference type="Gene3D" id="3.40.50.300">
    <property type="entry name" value="P-loop containing nucleotide triphosphate hydrolases"/>
    <property type="match status" value="1"/>
</dbReference>
<dbReference type="InterPro" id="IPR003593">
    <property type="entry name" value="AAA+_ATPase"/>
</dbReference>
<dbReference type="GO" id="GO:0000731">
    <property type="term" value="P:DNA synthesis involved in DNA repair"/>
    <property type="evidence" value="ECO:0007669"/>
    <property type="project" value="TreeGrafter"/>
</dbReference>
<dbReference type="Pfam" id="PF00004">
    <property type="entry name" value="AAA"/>
    <property type="match status" value="1"/>
</dbReference>
<dbReference type="SUPFAM" id="SSF48019">
    <property type="entry name" value="post-AAA+ oligomerization domain-like"/>
    <property type="match status" value="1"/>
</dbReference>
<dbReference type="SUPFAM" id="SSF52540">
    <property type="entry name" value="P-loop containing nucleoside triphosphate hydrolases"/>
    <property type="match status" value="1"/>
</dbReference>
<evidence type="ECO:0000256" key="2">
    <source>
        <dbReference type="ARBA" id="ARBA00022705"/>
    </source>
</evidence>
<dbReference type="Gene3D" id="1.10.8.60">
    <property type="match status" value="1"/>
</dbReference>
<dbReference type="InterPro" id="IPR021886">
    <property type="entry name" value="MgsA_C"/>
</dbReference>
<feature type="region of interest" description="Disordered" evidence="5">
    <location>
        <begin position="35"/>
        <end position="88"/>
    </location>
</feature>
<evidence type="ECO:0000256" key="1">
    <source>
        <dbReference type="ARBA" id="ARBA00008959"/>
    </source>
</evidence>
<dbReference type="CDD" id="cd00009">
    <property type="entry name" value="AAA"/>
    <property type="match status" value="1"/>
</dbReference>
<dbReference type="InterPro" id="IPR051314">
    <property type="entry name" value="AAA_ATPase_RarA/MGS1/WRNIP1"/>
</dbReference>
<dbReference type="GO" id="GO:0016887">
    <property type="term" value="F:ATP hydrolysis activity"/>
    <property type="evidence" value="ECO:0007669"/>
    <property type="project" value="InterPro"/>
</dbReference>
<evidence type="ECO:0000313" key="8">
    <source>
        <dbReference type="Proteomes" id="UP001258017"/>
    </source>
</evidence>
<dbReference type="InterPro" id="IPR032423">
    <property type="entry name" value="AAA_assoc_2"/>
</dbReference>